<evidence type="ECO:0000313" key="3">
    <source>
        <dbReference type="Proteomes" id="UP000321662"/>
    </source>
</evidence>
<reference evidence="2 3" key="1">
    <citation type="submission" date="2019-07" db="EMBL/GenBank/DDBJ databases">
        <title>Whole genome shotgun sequence of Alkalibacterium kapii NBRC 103247.</title>
        <authorList>
            <person name="Hosoyama A."/>
            <person name="Uohara A."/>
            <person name="Ohji S."/>
            <person name="Ichikawa N."/>
        </authorList>
    </citation>
    <scope>NUCLEOTIDE SEQUENCE [LARGE SCALE GENOMIC DNA]</scope>
    <source>
        <strain evidence="2 3">NBRC 103247</strain>
    </source>
</reference>
<comment type="caution">
    <text evidence="2">The sequence shown here is derived from an EMBL/GenBank/DDBJ whole genome shotgun (WGS) entry which is preliminary data.</text>
</comment>
<gene>
    <name evidence="2" type="ORF">AKA01nite_15870</name>
</gene>
<dbReference type="PROSITE" id="PS50965">
    <property type="entry name" value="NERD"/>
    <property type="match status" value="1"/>
</dbReference>
<dbReference type="Proteomes" id="UP000321662">
    <property type="component" value="Unassembled WGS sequence"/>
</dbReference>
<sequence length="111" mass="12948">MKIIKKREKSKLLIGLNYLDKRTKLNDSDKRYLINLEKGFKGEEQFDALVKKYLIGEALVLNDLLIESKGNTFQIDALIITTDTLYLYEIKNFKGDFQMNLANFLIQAVRK</sequence>
<protein>
    <recommendedName>
        <fullName evidence="1">NERD domain-containing protein</fullName>
    </recommendedName>
</protein>
<dbReference type="InterPro" id="IPR011528">
    <property type="entry name" value="NERD"/>
</dbReference>
<evidence type="ECO:0000313" key="2">
    <source>
        <dbReference type="EMBL" id="GEK91965.1"/>
    </source>
</evidence>
<keyword evidence="3" id="KW-1185">Reference proteome</keyword>
<dbReference type="AlphaFoldDB" id="A0A511AUU3"/>
<accession>A0A511AUU3</accession>
<organism evidence="2 3">
    <name type="scientific">Alkalibacterium kapii</name>
    <dbReference type="NCBI Taxonomy" id="426704"/>
    <lineage>
        <taxon>Bacteria</taxon>
        <taxon>Bacillati</taxon>
        <taxon>Bacillota</taxon>
        <taxon>Bacilli</taxon>
        <taxon>Lactobacillales</taxon>
        <taxon>Carnobacteriaceae</taxon>
        <taxon>Alkalibacterium</taxon>
    </lineage>
</organism>
<feature type="domain" description="NERD" evidence="1">
    <location>
        <begin position="38"/>
        <end position="111"/>
    </location>
</feature>
<name>A0A511AUU3_9LACT</name>
<dbReference type="OrthoDB" id="2136191at2"/>
<dbReference type="EMBL" id="BJUY01000024">
    <property type="protein sequence ID" value="GEK91965.1"/>
    <property type="molecule type" value="Genomic_DNA"/>
</dbReference>
<dbReference type="Pfam" id="PF08378">
    <property type="entry name" value="NERD"/>
    <property type="match status" value="1"/>
</dbReference>
<dbReference type="RefSeq" id="WP_146924773.1">
    <property type="nucleotide sequence ID" value="NZ_BJUY01000024.1"/>
</dbReference>
<evidence type="ECO:0000259" key="1">
    <source>
        <dbReference type="PROSITE" id="PS50965"/>
    </source>
</evidence>
<proteinExistence type="predicted"/>